<name>A0A7C4L1K9_9CHLR</name>
<proteinExistence type="predicted"/>
<sequence>MIRHLFSKILEGAVKPLGWLNRQNPHFLWLGVVLLAFLAAMAFSEPVTPRQISTPSPTAVVTLLPTQSVTGESLALRPSPTPIPEELIANREQTFGIVFGAVVLVLIVIIGTLSGIAAQRQNQSGA</sequence>
<comment type="caution">
    <text evidence="2">The sequence shown here is derived from an EMBL/GenBank/DDBJ whole genome shotgun (WGS) entry which is preliminary data.</text>
</comment>
<dbReference type="AlphaFoldDB" id="A0A7C4L1K9"/>
<gene>
    <name evidence="2" type="ORF">ENT17_06325</name>
</gene>
<feature type="transmembrane region" description="Helical" evidence="1">
    <location>
        <begin position="95"/>
        <end position="118"/>
    </location>
</feature>
<reference evidence="2" key="1">
    <citation type="journal article" date="2020" name="mSystems">
        <title>Genome- and Community-Level Interaction Insights into Carbon Utilization and Element Cycling Functions of Hydrothermarchaeota in Hydrothermal Sediment.</title>
        <authorList>
            <person name="Zhou Z."/>
            <person name="Liu Y."/>
            <person name="Xu W."/>
            <person name="Pan J."/>
            <person name="Luo Z.H."/>
            <person name="Li M."/>
        </authorList>
    </citation>
    <scope>NUCLEOTIDE SEQUENCE [LARGE SCALE GENOMIC DNA]</scope>
    <source>
        <strain evidence="2">SpSt-556</strain>
    </source>
</reference>
<feature type="transmembrane region" description="Helical" evidence="1">
    <location>
        <begin position="27"/>
        <end position="44"/>
    </location>
</feature>
<evidence type="ECO:0000313" key="2">
    <source>
        <dbReference type="EMBL" id="HGS87221.1"/>
    </source>
</evidence>
<organism evidence="2">
    <name type="scientific">Bellilinea caldifistulae</name>
    <dbReference type="NCBI Taxonomy" id="360411"/>
    <lineage>
        <taxon>Bacteria</taxon>
        <taxon>Bacillati</taxon>
        <taxon>Chloroflexota</taxon>
        <taxon>Anaerolineae</taxon>
        <taxon>Anaerolineales</taxon>
        <taxon>Anaerolineaceae</taxon>
        <taxon>Bellilinea</taxon>
    </lineage>
</organism>
<accession>A0A7C4L1K9</accession>
<protein>
    <submittedName>
        <fullName evidence="2">Uncharacterized protein</fullName>
    </submittedName>
</protein>
<keyword evidence="1" id="KW-1133">Transmembrane helix</keyword>
<dbReference type="EMBL" id="DSXR01000061">
    <property type="protein sequence ID" value="HGS87221.1"/>
    <property type="molecule type" value="Genomic_DNA"/>
</dbReference>
<evidence type="ECO:0000256" key="1">
    <source>
        <dbReference type="SAM" id="Phobius"/>
    </source>
</evidence>
<keyword evidence="1" id="KW-0812">Transmembrane</keyword>
<keyword evidence="1" id="KW-0472">Membrane</keyword>